<protein>
    <submittedName>
        <fullName evidence="2">Uncharacterized protein</fullName>
    </submittedName>
</protein>
<feature type="compositionally biased region" description="Pro residues" evidence="1">
    <location>
        <begin position="44"/>
        <end position="57"/>
    </location>
</feature>
<feature type="compositionally biased region" description="Low complexity" evidence="1">
    <location>
        <begin position="17"/>
        <end position="28"/>
    </location>
</feature>
<accession>K0R921</accession>
<evidence type="ECO:0000256" key="1">
    <source>
        <dbReference type="SAM" id="MobiDB-lite"/>
    </source>
</evidence>
<sequence length="106" mass="10806">EDREEDGAVAAKGVPLGEENGAFAAEGAQSGEGKDGGGAAVPASPSPLLPPPPPPKPSGRSIHEEDEGNLTPDGQWSRGRVVSDVVSARALSYVRPRLSARLLEVG</sequence>
<evidence type="ECO:0000313" key="3">
    <source>
        <dbReference type="Proteomes" id="UP000266841"/>
    </source>
</evidence>
<dbReference type="AlphaFoldDB" id="K0R921"/>
<proteinExistence type="predicted"/>
<reference evidence="2 3" key="1">
    <citation type="journal article" date="2012" name="Genome Biol.">
        <title>Genome and low-iron response of an oceanic diatom adapted to chronic iron limitation.</title>
        <authorList>
            <person name="Lommer M."/>
            <person name="Specht M."/>
            <person name="Roy A.S."/>
            <person name="Kraemer L."/>
            <person name="Andreson R."/>
            <person name="Gutowska M.A."/>
            <person name="Wolf J."/>
            <person name="Bergner S.V."/>
            <person name="Schilhabel M.B."/>
            <person name="Klostermeier U.C."/>
            <person name="Beiko R.G."/>
            <person name="Rosenstiel P."/>
            <person name="Hippler M."/>
            <person name="Laroche J."/>
        </authorList>
    </citation>
    <scope>NUCLEOTIDE SEQUENCE [LARGE SCALE GENOMIC DNA]</scope>
    <source>
        <strain evidence="2 3">CCMP1005</strain>
    </source>
</reference>
<feature type="region of interest" description="Disordered" evidence="1">
    <location>
        <begin position="1"/>
        <end position="77"/>
    </location>
</feature>
<keyword evidence="3" id="KW-1185">Reference proteome</keyword>
<organism evidence="2 3">
    <name type="scientific">Thalassiosira oceanica</name>
    <name type="common">Marine diatom</name>
    <dbReference type="NCBI Taxonomy" id="159749"/>
    <lineage>
        <taxon>Eukaryota</taxon>
        <taxon>Sar</taxon>
        <taxon>Stramenopiles</taxon>
        <taxon>Ochrophyta</taxon>
        <taxon>Bacillariophyta</taxon>
        <taxon>Coscinodiscophyceae</taxon>
        <taxon>Thalassiosirophycidae</taxon>
        <taxon>Thalassiosirales</taxon>
        <taxon>Thalassiosiraceae</taxon>
        <taxon>Thalassiosira</taxon>
    </lineage>
</organism>
<feature type="non-terminal residue" evidence="2">
    <location>
        <position position="1"/>
    </location>
</feature>
<dbReference type="Proteomes" id="UP000266841">
    <property type="component" value="Unassembled WGS sequence"/>
</dbReference>
<comment type="caution">
    <text evidence="2">The sequence shown here is derived from an EMBL/GenBank/DDBJ whole genome shotgun (WGS) entry which is preliminary data.</text>
</comment>
<dbReference type="EMBL" id="AGNL01048579">
    <property type="protein sequence ID" value="EJK45356.1"/>
    <property type="molecule type" value="Genomic_DNA"/>
</dbReference>
<evidence type="ECO:0000313" key="2">
    <source>
        <dbReference type="EMBL" id="EJK45356.1"/>
    </source>
</evidence>
<gene>
    <name evidence="2" type="ORF">THAOC_36030</name>
</gene>
<name>K0R921_THAOC</name>